<evidence type="ECO:0000256" key="3">
    <source>
        <dbReference type="SAM" id="Phobius"/>
    </source>
</evidence>
<feature type="transmembrane region" description="Helical" evidence="3">
    <location>
        <begin position="133"/>
        <end position="154"/>
    </location>
</feature>
<proteinExistence type="predicted"/>
<dbReference type="InterPro" id="IPR001867">
    <property type="entry name" value="OmpR/PhoB-type_DNA-bd"/>
</dbReference>
<dbReference type="PROSITE" id="PS51755">
    <property type="entry name" value="OMPR_PHOB"/>
    <property type="match status" value="1"/>
</dbReference>
<dbReference type="Proteomes" id="UP001155128">
    <property type="component" value="Unassembled WGS sequence"/>
</dbReference>
<evidence type="ECO:0000313" key="5">
    <source>
        <dbReference type="EMBL" id="MCM8557164.1"/>
    </source>
</evidence>
<dbReference type="RefSeq" id="WP_252112989.1">
    <property type="nucleotide sequence ID" value="NZ_JAMSHT010000001.1"/>
</dbReference>
<keyword evidence="6" id="KW-1185">Reference proteome</keyword>
<keyword evidence="3" id="KW-0812">Transmembrane</keyword>
<keyword evidence="3" id="KW-1133">Transmembrane helix</keyword>
<dbReference type="GO" id="GO:0000160">
    <property type="term" value="P:phosphorelay signal transduction system"/>
    <property type="evidence" value="ECO:0007669"/>
    <property type="project" value="InterPro"/>
</dbReference>
<evidence type="ECO:0000259" key="4">
    <source>
        <dbReference type="PROSITE" id="PS51755"/>
    </source>
</evidence>
<feature type="DNA-binding region" description="OmpR/PhoB-type" evidence="2">
    <location>
        <begin position="8"/>
        <end position="101"/>
    </location>
</feature>
<dbReference type="AlphaFoldDB" id="A0A9X2EK99"/>
<organism evidence="5 6">
    <name type="scientific">Sphingomicrobium sediminis</name>
    <dbReference type="NCBI Taxonomy" id="2950949"/>
    <lineage>
        <taxon>Bacteria</taxon>
        <taxon>Pseudomonadati</taxon>
        <taxon>Pseudomonadota</taxon>
        <taxon>Alphaproteobacteria</taxon>
        <taxon>Sphingomonadales</taxon>
        <taxon>Sphingomonadaceae</taxon>
        <taxon>Sphingomicrobium</taxon>
    </lineage>
</organism>
<protein>
    <submittedName>
        <fullName evidence="5">Winged helix-turn-helix domain-containing protein</fullName>
    </submittedName>
</protein>
<accession>A0A9X2EK99</accession>
<comment type="caution">
    <text evidence="5">The sequence shown here is derived from an EMBL/GenBank/DDBJ whole genome shotgun (WGS) entry which is preliminary data.</text>
</comment>
<evidence type="ECO:0000313" key="6">
    <source>
        <dbReference type="Proteomes" id="UP001155128"/>
    </source>
</evidence>
<dbReference type="CDD" id="cd00383">
    <property type="entry name" value="trans_reg_C"/>
    <property type="match status" value="1"/>
</dbReference>
<dbReference type="SUPFAM" id="SSF46894">
    <property type="entry name" value="C-terminal effector domain of the bipartite response regulators"/>
    <property type="match status" value="1"/>
</dbReference>
<keyword evidence="3" id="KW-0472">Membrane</keyword>
<evidence type="ECO:0000256" key="2">
    <source>
        <dbReference type="PROSITE-ProRule" id="PRU01091"/>
    </source>
</evidence>
<dbReference type="InterPro" id="IPR036388">
    <property type="entry name" value="WH-like_DNA-bd_sf"/>
</dbReference>
<dbReference type="Gene3D" id="1.10.10.10">
    <property type="entry name" value="Winged helix-like DNA-binding domain superfamily/Winged helix DNA-binding domain"/>
    <property type="match status" value="1"/>
</dbReference>
<gene>
    <name evidence="5" type="ORF">NDO55_04945</name>
</gene>
<feature type="domain" description="OmpR/PhoB-type" evidence="4">
    <location>
        <begin position="8"/>
        <end position="101"/>
    </location>
</feature>
<dbReference type="GO" id="GO:0006355">
    <property type="term" value="P:regulation of DNA-templated transcription"/>
    <property type="evidence" value="ECO:0007669"/>
    <property type="project" value="InterPro"/>
</dbReference>
<dbReference type="InterPro" id="IPR016032">
    <property type="entry name" value="Sig_transdc_resp-reg_C-effctor"/>
</dbReference>
<dbReference type="GO" id="GO:0003677">
    <property type="term" value="F:DNA binding"/>
    <property type="evidence" value="ECO:0007669"/>
    <property type="project" value="UniProtKB-UniRule"/>
</dbReference>
<evidence type="ECO:0000256" key="1">
    <source>
        <dbReference type="ARBA" id="ARBA00023125"/>
    </source>
</evidence>
<dbReference type="EMBL" id="JAMSHT010000001">
    <property type="protein sequence ID" value="MCM8557164.1"/>
    <property type="molecule type" value="Genomic_DNA"/>
</dbReference>
<reference evidence="5" key="1">
    <citation type="submission" date="2022-06" db="EMBL/GenBank/DDBJ databases">
        <title>Sphingomicrobium sedimins sp. nov., a marine bacterium isolated from tidal flat.</title>
        <authorList>
            <person name="Kim C.-H."/>
            <person name="Yoo Y."/>
            <person name="Kim J.-J."/>
        </authorList>
    </citation>
    <scope>NUCLEOTIDE SEQUENCE</scope>
    <source>
        <strain evidence="5">GRR-S6-50</strain>
    </source>
</reference>
<keyword evidence="1 2" id="KW-0238">DNA-binding</keyword>
<sequence>MAGLPLKSDAFKIGSAVYRPADRVVVHDGREQRLEPRIAALLDILAAHPGTILARDRLLDDVWGDEGSDEALTQAISKLRQVLGDRSLVRTEPRKGYSLTVEPTPHSTQIAEPAPAAAKSQAAAANPARLVRVAFASGIAIGLLVAALVAALMWPKTVTEFESVTEFEPVTEFDEQGDLPASRTVRCVGDTPEDCEDMIETEE</sequence>
<dbReference type="Pfam" id="PF00486">
    <property type="entry name" value="Trans_reg_C"/>
    <property type="match status" value="1"/>
</dbReference>
<dbReference type="SMART" id="SM00862">
    <property type="entry name" value="Trans_reg_C"/>
    <property type="match status" value="1"/>
</dbReference>
<name>A0A9X2EK99_9SPHN</name>